<sequence length="181" mass="21122">MDQKQLRSVLLNHLKSQHIPRGSYLNVQISKEDQTKYNTFNFENISKSQLADQGVDMKGIKSFGNISVPQLSRQLSPLSHQTQLNPKNQQNDFNENIIDQKFKFKTVKTTQPKIFIASSPILPKSKTIKDKIDDERQEFYAYLKRKWKSKHDIHKIIEFKHVGFQKMSAIGSAIDQKYKKK</sequence>
<organism evidence="1 2">
    <name type="scientific">Stylonychia lemnae</name>
    <name type="common">Ciliate</name>
    <dbReference type="NCBI Taxonomy" id="5949"/>
    <lineage>
        <taxon>Eukaryota</taxon>
        <taxon>Sar</taxon>
        <taxon>Alveolata</taxon>
        <taxon>Ciliophora</taxon>
        <taxon>Intramacronucleata</taxon>
        <taxon>Spirotrichea</taxon>
        <taxon>Stichotrichia</taxon>
        <taxon>Sporadotrichida</taxon>
        <taxon>Oxytrichidae</taxon>
        <taxon>Stylonychinae</taxon>
        <taxon>Stylonychia</taxon>
    </lineage>
</organism>
<accession>A0A077ZWJ3</accession>
<protein>
    <submittedName>
        <fullName evidence="1">Uncharacterized protein</fullName>
    </submittedName>
</protein>
<proteinExistence type="predicted"/>
<name>A0A077ZWJ3_STYLE</name>
<evidence type="ECO:0000313" key="1">
    <source>
        <dbReference type="EMBL" id="CDW73951.1"/>
    </source>
</evidence>
<evidence type="ECO:0000313" key="2">
    <source>
        <dbReference type="Proteomes" id="UP000039865"/>
    </source>
</evidence>
<dbReference type="AlphaFoldDB" id="A0A077ZWJ3"/>
<reference evidence="1 2" key="1">
    <citation type="submission" date="2014-06" db="EMBL/GenBank/DDBJ databases">
        <authorList>
            <person name="Swart Estienne"/>
        </authorList>
    </citation>
    <scope>NUCLEOTIDE SEQUENCE [LARGE SCALE GENOMIC DNA]</scope>
    <source>
        <strain evidence="1 2">130c</strain>
    </source>
</reference>
<dbReference type="InParanoid" id="A0A077ZWJ3"/>
<keyword evidence="2" id="KW-1185">Reference proteome</keyword>
<dbReference type="EMBL" id="CCKQ01002840">
    <property type="protein sequence ID" value="CDW73951.1"/>
    <property type="molecule type" value="Genomic_DNA"/>
</dbReference>
<gene>
    <name evidence="1" type="primary">Contig14742.g15699</name>
    <name evidence="1" type="ORF">STYLEM_2941</name>
</gene>
<dbReference type="Proteomes" id="UP000039865">
    <property type="component" value="Unassembled WGS sequence"/>
</dbReference>